<keyword evidence="1" id="KW-0175">Coiled coil</keyword>
<feature type="compositionally biased region" description="Polar residues" evidence="2">
    <location>
        <begin position="30"/>
        <end position="43"/>
    </location>
</feature>
<dbReference type="Proteomes" id="UP001295684">
    <property type="component" value="Unassembled WGS sequence"/>
</dbReference>
<gene>
    <name evidence="3" type="ORF">ECRASSUSDP1_LOCUS10571</name>
</gene>
<sequence>MSFELNSFCKDHKNDKKLLDIAQHNRSFTKNSNRLITKSSSRQRPSRIDKIQKKYSCQNRDHDKSSSKSPLHHKENLSFNIQTSKIHNFTPSNQNSSSFNFKDNQKFLEKELKVLKANKKCQSKDGEKSMTLYLLEKVTSLECRLEQEQKLNKELTIARESNNQELILAETKIFKLTKKNKQMKEKIDELETELKMTTAALLTDIEAHKAELTQVKTKLEKIEKLYKEEQNSSVCSLKSKPNSLTSVKSQIKALQLLRQSPSSLKPPSQFTSHSPEEIYHSNAPKSRPNLLKQPKQVDNSKKRNRLEDMISKEQDKNKSILEEIRKLKKYNQSFELNH</sequence>
<evidence type="ECO:0000256" key="1">
    <source>
        <dbReference type="SAM" id="Coils"/>
    </source>
</evidence>
<proteinExistence type="predicted"/>
<feature type="coiled-coil region" evidence="1">
    <location>
        <begin position="138"/>
        <end position="232"/>
    </location>
</feature>
<feature type="region of interest" description="Disordered" evidence="2">
    <location>
        <begin position="30"/>
        <end position="74"/>
    </location>
</feature>
<dbReference type="AlphaFoldDB" id="A0AAD1UL42"/>
<feature type="region of interest" description="Disordered" evidence="2">
    <location>
        <begin position="258"/>
        <end position="316"/>
    </location>
</feature>
<accession>A0AAD1UL42</accession>
<comment type="caution">
    <text evidence="3">The sequence shown here is derived from an EMBL/GenBank/DDBJ whole genome shotgun (WGS) entry which is preliminary data.</text>
</comment>
<feature type="compositionally biased region" description="Polar residues" evidence="2">
    <location>
        <begin position="258"/>
        <end position="273"/>
    </location>
</feature>
<name>A0AAD1UL42_EUPCR</name>
<keyword evidence="4" id="KW-1185">Reference proteome</keyword>
<organism evidence="3 4">
    <name type="scientific">Euplotes crassus</name>
    <dbReference type="NCBI Taxonomy" id="5936"/>
    <lineage>
        <taxon>Eukaryota</taxon>
        <taxon>Sar</taxon>
        <taxon>Alveolata</taxon>
        <taxon>Ciliophora</taxon>
        <taxon>Intramacronucleata</taxon>
        <taxon>Spirotrichea</taxon>
        <taxon>Hypotrichia</taxon>
        <taxon>Euplotida</taxon>
        <taxon>Euplotidae</taxon>
        <taxon>Moneuplotes</taxon>
    </lineage>
</organism>
<evidence type="ECO:0000256" key="2">
    <source>
        <dbReference type="SAM" id="MobiDB-lite"/>
    </source>
</evidence>
<protein>
    <submittedName>
        <fullName evidence="3">Uncharacterized protein</fullName>
    </submittedName>
</protein>
<evidence type="ECO:0000313" key="3">
    <source>
        <dbReference type="EMBL" id="CAI2369273.1"/>
    </source>
</evidence>
<evidence type="ECO:0000313" key="4">
    <source>
        <dbReference type="Proteomes" id="UP001295684"/>
    </source>
</evidence>
<feature type="compositionally biased region" description="Basic and acidic residues" evidence="2">
    <location>
        <begin position="59"/>
        <end position="74"/>
    </location>
</feature>
<dbReference type="EMBL" id="CAMPGE010010424">
    <property type="protein sequence ID" value="CAI2369273.1"/>
    <property type="molecule type" value="Genomic_DNA"/>
</dbReference>
<reference evidence="3" key="1">
    <citation type="submission" date="2023-07" db="EMBL/GenBank/DDBJ databases">
        <authorList>
            <consortium name="AG Swart"/>
            <person name="Singh M."/>
            <person name="Singh A."/>
            <person name="Seah K."/>
            <person name="Emmerich C."/>
        </authorList>
    </citation>
    <scope>NUCLEOTIDE SEQUENCE</scope>
    <source>
        <strain evidence="3">DP1</strain>
    </source>
</reference>
<feature type="compositionally biased region" description="Basic and acidic residues" evidence="2">
    <location>
        <begin position="298"/>
        <end position="316"/>
    </location>
</feature>